<feature type="binding site" evidence="9">
    <location>
        <position position="261"/>
    </location>
    <ligand>
        <name>Ca(2+)</name>
        <dbReference type="ChEBI" id="CHEBI:29108"/>
        <label>2</label>
    </ligand>
</feature>
<keyword evidence="11" id="KW-1015">Disulfide bond</keyword>
<dbReference type="GO" id="GO:0000302">
    <property type="term" value="P:response to reactive oxygen species"/>
    <property type="evidence" value="ECO:0007669"/>
    <property type="project" value="TreeGrafter"/>
</dbReference>
<sequence length="445" mass="48591">MRKPTLINAVAVAMAGVAAAFPGMDQTLAEIEKRQGPLSTSLIGDLAELADKDLGATGRAIKNILTGRESGQRERAESVGKDKCCIWKYIADEMHAAMAGSAERCNDFARQAVRMGFHDAGTWSKSTGKKSGADGSILLVRECDERRENKGLLEICAQMRIWFDKHKEFGIGMADLIQFGATVGTVSCPLGPRIRSFIGRKDSKEPSPKGLLPGPSASADTLISMFEDKTISPAGLAALTGAHTTSQQRNMQPDPAGDPQDSTPGVWDTLYCRETTSKDAPKRVLKLQSDMNLANDTHTRGTWRSFSSAFIGQIKWNQAYSREHVRLSLLGVYNINELTECTKALPNFMGSFDSPVKKQLQDFLRGGRDSIATDALLHRDKLPGPSGLVGISRDDMLTNFFPLRMGIIEKAGGSKGQTWASFLVARAHDRDLFMVMFHDSRATPH</sequence>
<feature type="binding site" evidence="9">
    <location>
        <position position="263"/>
    </location>
    <ligand>
        <name>Ca(2+)</name>
        <dbReference type="ChEBI" id="CHEBI:29108"/>
        <label>2</label>
    </ligand>
</feature>
<feature type="binding site" evidence="9">
    <location>
        <position position="244"/>
    </location>
    <ligand>
        <name>Ca(2+)</name>
        <dbReference type="ChEBI" id="CHEBI:29108"/>
        <label>2</label>
    </ligand>
</feature>
<feature type="binding site" evidence="9">
    <location>
        <position position="119"/>
    </location>
    <ligand>
        <name>Ca(2+)</name>
        <dbReference type="ChEBI" id="CHEBI:29108"/>
        <label>1</label>
    </ligand>
</feature>
<evidence type="ECO:0000259" key="14">
    <source>
        <dbReference type="PROSITE" id="PS50873"/>
    </source>
</evidence>
<feature type="site" description="Transition state stabilizer" evidence="10">
    <location>
        <position position="114"/>
    </location>
</feature>
<keyword evidence="6 9" id="KW-0408">Iron</keyword>
<evidence type="ECO:0000256" key="11">
    <source>
        <dbReference type="PIRSR" id="PIRSR601621-4"/>
    </source>
</evidence>
<evidence type="ECO:0000256" key="8">
    <source>
        <dbReference type="PIRSR" id="PIRSR601621-1"/>
    </source>
</evidence>
<dbReference type="PANTHER" id="PTHR31356">
    <property type="entry name" value="THYLAKOID LUMENAL 29 KDA PROTEIN, CHLOROPLASTIC-RELATED"/>
    <property type="match status" value="1"/>
</dbReference>
<proteinExistence type="inferred from homology"/>
<feature type="active site" description="Proton acceptor" evidence="8">
    <location>
        <position position="118"/>
    </location>
</feature>
<dbReference type="RefSeq" id="XP_044724089.1">
    <property type="nucleotide sequence ID" value="XM_044860456.1"/>
</dbReference>
<dbReference type="EC" id="1.11.1.-" evidence="12"/>
<dbReference type="PROSITE" id="PS50873">
    <property type="entry name" value="PEROXIDASE_4"/>
    <property type="match status" value="1"/>
</dbReference>
<dbReference type="GO" id="GO:0046872">
    <property type="term" value="F:metal ion binding"/>
    <property type="evidence" value="ECO:0007669"/>
    <property type="project" value="UniProtKB-UniRule"/>
</dbReference>
<keyword evidence="2 12" id="KW-0575">Peroxidase</keyword>
<evidence type="ECO:0000256" key="1">
    <source>
        <dbReference type="ARBA" id="ARBA00006089"/>
    </source>
</evidence>
<evidence type="ECO:0000256" key="6">
    <source>
        <dbReference type="ARBA" id="ARBA00023004"/>
    </source>
</evidence>
<dbReference type="PROSITE" id="PS00436">
    <property type="entry name" value="PEROXIDASE_2"/>
    <property type="match status" value="1"/>
</dbReference>
<gene>
    <name evidence="15" type="ORF">HRG_01985</name>
</gene>
<feature type="binding site" evidence="9">
    <location>
        <position position="268"/>
    </location>
    <ligand>
        <name>Ca(2+)</name>
        <dbReference type="ChEBI" id="CHEBI:29108"/>
        <label>2</label>
    </ligand>
</feature>
<evidence type="ECO:0000256" key="10">
    <source>
        <dbReference type="PIRSR" id="PIRSR601621-3"/>
    </source>
</evidence>
<keyword evidence="4 9" id="KW-0479">Metal-binding</keyword>
<evidence type="ECO:0000313" key="15">
    <source>
        <dbReference type="EMBL" id="KAH0966576.1"/>
    </source>
</evidence>
<keyword evidence="7" id="KW-0325">Glycoprotein</keyword>
<evidence type="ECO:0000313" key="16">
    <source>
        <dbReference type="Proteomes" id="UP000824596"/>
    </source>
</evidence>
<dbReference type="PANTHER" id="PTHR31356:SF66">
    <property type="entry name" value="CATALASE-PEROXIDASE"/>
    <property type="match status" value="1"/>
</dbReference>
<keyword evidence="16" id="KW-1185">Reference proteome</keyword>
<dbReference type="InterPro" id="IPR019794">
    <property type="entry name" value="Peroxidases_AS"/>
</dbReference>
<evidence type="ECO:0000256" key="5">
    <source>
        <dbReference type="ARBA" id="ARBA00023002"/>
    </source>
</evidence>
<dbReference type="GO" id="GO:0004601">
    <property type="term" value="F:peroxidase activity"/>
    <property type="evidence" value="ECO:0007669"/>
    <property type="project" value="UniProtKB-KW"/>
</dbReference>
<name>A0A9P8SMW9_9HYPO</name>
<keyword evidence="3 9" id="KW-0349">Heme</keyword>
<dbReference type="GO" id="GO:0042744">
    <property type="term" value="P:hydrogen peroxide catabolic process"/>
    <property type="evidence" value="ECO:0007669"/>
    <property type="project" value="TreeGrafter"/>
</dbReference>
<dbReference type="Gene3D" id="1.10.420.10">
    <property type="entry name" value="Peroxidase, domain 2"/>
    <property type="match status" value="1"/>
</dbReference>
<keyword evidence="5 12" id="KW-0560">Oxidoreductase</keyword>
<evidence type="ECO:0000256" key="2">
    <source>
        <dbReference type="ARBA" id="ARBA00022559"/>
    </source>
</evidence>
<comment type="cofactor">
    <cofactor evidence="9 12">
        <name>Ca(2+)</name>
        <dbReference type="ChEBI" id="CHEBI:29108"/>
    </cofactor>
    <text evidence="9 12">Binds 2 calcium ions per subunit.</text>
</comment>
<dbReference type="Proteomes" id="UP000824596">
    <property type="component" value="Unassembled WGS sequence"/>
</dbReference>
<dbReference type="GO" id="GO:0020037">
    <property type="term" value="F:heme binding"/>
    <property type="evidence" value="ECO:0007669"/>
    <property type="project" value="UniProtKB-UniRule"/>
</dbReference>
<evidence type="ECO:0000256" key="9">
    <source>
        <dbReference type="PIRSR" id="PIRSR601621-2"/>
    </source>
</evidence>
<comment type="similarity">
    <text evidence="1 12">Belongs to the peroxidase family. Ligninase subfamily.</text>
</comment>
<dbReference type="SUPFAM" id="SSF48113">
    <property type="entry name" value="Heme-dependent peroxidases"/>
    <property type="match status" value="1"/>
</dbReference>
<evidence type="ECO:0000256" key="12">
    <source>
        <dbReference type="RuleBase" id="RU363051"/>
    </source>
</evidence>
<evidence type="ECO:0000256" key="13">
    <source>
        <dbReference type="SAM" id="MobiDB-lite"/>
    </source>
</evidence>
<accession>A0A9P8SMW9</accession>
<evidence type="ECO:0000256" key="7">
    <source>
        <dbReference type="ARBA" id="ARBA00023180"/>
    </source>
</evidence>
<dbReference type="InterPro" id="IPR001621">
    <property type="entry name" value="Ligninase"/>
</dbReference>
<keyword evidence="9 12" id="KW-0106">Calcium</keyword>
<feature type="binding site" evidence="9">
    <location>
        <position position="132"/>
    </location>
    <ligand>
        <name>Ca(2+)</name>
        <dbReference type="ChEBI" id="CHEBI:29108"/>
        <label>1</label>
    </ligand>
</feature>
<feature type="signal peptide" evidence="12">
    <location>
        <begin position="1"/>
        <end position="20"/>
    </location>
</feature>
<feature type="region of interest" description="Disordered" evidence="13">
    <location>
        <begin position="197"/>
        <end position="216"/>
    </location>
</feature>
<feature type="binding site" evidence="9">
    <location>
        <position position="136"/>
    </location>
    <ligand>
        <name>Ca(2+)</name>
        <dbReference type="ChEBI" id="CHEBI:29108"/>
        <label>1</label>
    </ligand>
</feature>
<dbReference type="GO" id="GO:0034599">
    <property type="term" value="P:cellular response to oxidative stress"/>
    <property type="evidence" value="ECO:0007669"/>
    <property type="project" value="InterPro"/>
</dbReference>
<feature type="domain" description="Plant heme peroxidase family profile" evidence="14">
    <location>
        <begin position="131"/>
        <end position="244"/>
    </location>
</feature>
<reference evidence="15" key="1">
    <citation type="submission" date="2021-09" db="EMBL/GenBank/DDBJ databases">
        <title>A high-quality genome of the endoparasitic fungus Hirsutella rhossiliensis with a comparison of Hirsutella genomes reveals transposable elements contributing to genome size variation.</title>
        <authorList>
            <person name="Lin R."/>
            <person name="Jiao Y."/>
            <person name="Sun X."/>
            <person name="Ling J."/>
            <person name="Xie B."/>
            <person name="Cheng X."/>
        </authorList>
    </citation>
    <scope>NUCLEOTIDE SEQUENCE</scope>
    <source>
        <strain evidence="15">HR02</strain>
    </source>
</reference>
<dbReference type="GeneID" id="68351114"/>
<protein>
    <recommendedName>
        <fullName evidence="12">Peroxidase</fullName>
        <ecNumber evidence="12">1.11.1.-</ecNumber>
    </recommendedName>
</protein>
<keyword evidence="12" id="KW-0732">Signal</keyword>
<dbReference type="InterPro" id="IPR010255">
    <property type="entry name" value="Haem_peroxidase_sf"/>
</dbReference>
<dbReference type="AlphaFoldDB" id="A0A9P8SMW9"/>
<feature type="disulfide bond" evidence="11">
    <location>
        <begin position="105"/>
        <end position="188"/>
    </location>
</feature>
<feature type="disulfide bond" evidence="11">
    <location>
        <begin position="84"/>
        <end position="341"/>
    </location>
</feature>
<dbReference type="InterPro" id="IPR002016">
    <property type="entry name" value="Haem_peroxidase"/>
</dbReference>
<organism evidence="15 16">
    <name type="scientific">Hirsutella rhossiliensis</name>
    <dbReference type="NCBI Taxonomy" id="111463"/>
    <lineage>
        <taxon>Eukaryota</taxon>
        <taxon>Fungi</taxon>
        <taxon>Dikarya</taxon>
        <taxon>Ascomycota</taxon>
        <taxon>Pezizomycotina</taxon>
        <taxon>Sordariomycetes</taxon>
        <taxon>Hypocreomycetidae</taxon>
        <taxon>Hypocreales</taxon>
        <taxon>Ophiocordycipitaceae</taxon>
        <taxon>Hirsutella</taxon>
    </lineage>
</organism>
<feature type="chain" id="PRO_5040539239" description="Peroxidase" evidence="12">
    <location>
        <begin position="21"/>
        <end position="445"/>
    </location>
</feature>
<comment type="caution">
    <text evidence="15">The sequence shown here is derived from an EMBL/GenBank/DDBJ whole genome shotgun (WGS) entry which is preliminary data.</text>
</comment>
<dbReference type="InterPro" id="IPR044831">
    <property type="entry name" value="Ccp1-like"/>
</dbReference>
<feature type="region of interest" description="Disordered" evidence="13">
    <location>
        <begin position="243"/>
        <end position="264"/>
    </location>
</feature>
<dbReference type="PRINTS" id="PR00458">
    <property type="entry name" value="PEROXIDASE"/>
</dbReference>
<evidence type="ECO:0000256" key="4">
    <source>
        <dbReference type="ARBA" id="ARBA00022723"/>
    </source>
</evidence>
<dbReference type="PRINTS" id="PR00462">
    <property type="entry name" value="LIGNINASE"/>
</dbReference>
<feature type="binding site" evidence="9">
    <location>
        <position position="134"/>
    </location>
    <ligand>
        <name>Ca(2+)</name>
        <dbReference type="ChEBI" id="CHEBI:29108"/>
        <label>1</label>
    </ligand>
</feature>
<evidence type="ECO:0000256" key="3">
    <source>
        <dbReference type="ARBA" id="ARBA00022617"/>
    </source>
</evidence>
<dbReference type="EMBL" id="JAIZPD010000002">
    <property type="protein sequence ID" value="KAH0966576.1"/>
    <property type="molecule type" value="Genomic_DNA"/>
</dbReference>
<dbReference type="OrthoDB" id="2113341at2759"/>
<dbReference type="Gene3D" id="1.10.520.10">
    <property type="match status" value="1"/>
</dbReference>
<feature type="binding site" description="axial binding residue" evidence="9">
    <location>
        <position position="243"/>
    </location>
    <ligand>
        <name>heme b</name>
        <dbReference type="ChEBI" id="CHEBI:60344"/>
    </ligand>
    <ligandPart>
        <name>Fe</name>
        <dbReference type="ChEBI" id="CHEBI:18248"/>
    </ligandPart>
</feature>
<dbReference type="Pfam" id="PF00141">
    <property type="entry name" value="peroxidase"/>
    <property type="match status" value="1"/>
</dbReference>
<comment type="cofactor">
    <cofactor evidence="9">
        <name>heme b</name>
        <dbReference type="ChEBI" id="CHEBI:60344"/>
    </cofactor>
    <text evidence="9">Binds 1 heme b (iron(II)-protoporphyrin IX) group per subunit.</text>
</comment>